<evidence type="ECO:0000256" key="4">
    <source>
        <dbReference type="ARBA" id="ARBA00022729"/>
    </source>
</evidence>
<dbReference type="STRING" id="1895771.BGO89_13065"/>
<dbReference type="InterPro" id="IPR004852">
    <property type="entry name" value="Di-haem_cyt_c_peroxidsae"/>
</dbReference>
<keyword evidence="5" id="KW-0574">Periplasm</keyword>
<feature type="binding site" description="axial binding residue" evidence="9">
    <location>
        <position position="218"/>
    </location>
    <ligand>
        <name>heme c</name>
        <dbReference type="ChEBI" id="CHEBI:61717"/>
        <label>2</label>
    </ligand>
    <ligandPart>
        <name>Fe</name>
        <dbReference type="ChEBI" id="CHEBI:18248"/>
    </ligandPart>
</feature>
<feature type="domain" description="Cytochrome c" evidence="11">
    <location>
        <begin position="201"/>
        <end position="326"/>
    </location>
</feature>
<keyword evidence="6" id="KW-0560">Oxidoreductase</keyword>
<evidence type="ECO:0000256" key="6">
    <source>
        <dbReference type="ARBA" id="ARBA00023002"/>
    </source>
</evidence>
<dbReference type="InterPro" id="IPR026259">
    <property type="entry name" value="MauG/Cytc_peroxidase"/>
</dbReference>
<dbReference type="GO" id="GO:0046872">
    <property type="term" value="F:metal ion binding"/>
    <property type="evidence" value="ECO:0007669"/>
    <property type="project" value="UniProtKB-KW"/>
</dbReference>
<accession>A0A1M3KV25</accession>
<keyword evidence="7 9" id="KW-0408">Iron</keyword>
<dbReference type="GO" id="GO:0020037">
    <property type="term" value="F:heme binding"/>
    <property type="evidence" value="ECO:0007669"/>
    <property type="project" value="InterPro"/>
</dbReference>
<feature type="signal peptide" evidence="10">
    <location>
        <begin position="1"/>
        <end position="22"/>
    </location>
</feature>
<evidence type="ECO:0000313" key="13">
    <source>
        <dbReference type="Proteomes" id="UP000184233"/>
    </source>
</evidence>
<evidence type="ECO:0000256" key="3">
    <source>
        <dbReference type="ARBA" id="ARBA00022723"/>
    </source>
</evidence>
<feature type="domain" description="Cytochrome c" evidence="11">
    <location>
        <begin position="49"/>
        <end position="151"/>
    </location>
</feature>
<dbReference type="InterPro" id="IPR051395">
    <property type="entry name" value="Cytochrome_c_Peroxidase/MauG"/>
</dbReference>
<feature type="binding site" description="covalent" evidence="8">
    <location>
        <position position="71"/>
    </location>
    <ligand>
        <name>heme c</name>
        <dbReference type="ChEBI" id="CHEBI:61717"/>
        <label>1</label>
    </ligand>
</feature>
<dbReference type="PIRSF" id="PIRSF000294">
    <property type="entry name" value="Cytochrome-c_peroxidase"/>
    <property type="match status" value="1"/>
</dbReference>
<name>A0A1M3KV25_9BACT</name>
<feature type="binding site" description="axial binding residue" evidence="9">
    <location>
        <position position="75"/>
    </location>
    <ligand>
        <name>heme c</name>
        <dbReference type="ChEBI" id="CHEBI:61717"/>
        <label>1</label>
    </ligand>
    <ligandPart>
        <name>Fe</name>
        <dbReference type="ChEBI" id="CHEBI:18248"/>
    </ligandPart>
</feature>
<evidence type="ECO:0000313" key="12">
    <source>
        <dbReference type="EMBL" id="OJX56263.1"/>
    </source>
</evidence>
<evidence type="ECO:0000256" key="5">
    <source>
        <dbReference type="ARBA" id="ARBA00022764"/>
    </source>
</evidence>
<comment type="caution">
    <text evidence="12">The sequence shown here is derived from an EMBL/GenBank/DDBJ whole genome shotgun (WGS) entry which is preliminary data.</text>
</comment>
<feature type="binding site" description="covalent" evidence="8">
    <location>
        <position position="74"/>
    </location>
    <ligand>
        <name>heme c</name>
        <dbReference type="ChEBI" id="CHEBI:61717"/>
        <label>1</label>
    </ligand>
</feature>
<comment type="PTM">
    <text evidence="8">Binds 2 heme groups per subunit.</text>
</comment>
<feature type="binding site" description="covalent" evidence="8">
    <location>
        <position position="217"/>
    </location>
    <ligand>
        <name>heme c</name>
        <dbReference type="ChEBI" id="CHEBI:61717"/>
        <label>2</label>
    </ligand>
</feature>
<evidence type="ECO:0000256" key="2">
    <source>
        <dbReference type="ARBA" id="ARBA00022617"/>
    </source>
</evidence>
<dbReference type="EMBL" id="MKVH01000025">
    <property type="protein sequence ID" value="OJX56263.1"/>
    <property type="molecule type" value="Genomic_DNA"/>
</dbReference>
<keyword evidence="3 9" id="KW-0479">Metal-binding</keyword>
<dbReference type="InterPro" id="IPR036909">
    <property type="entry name" value="Cyt_c-like_dom_sf"/>
</dbReference>
<dbReference type="Pfam" id="PF03150">
    <property type="entry name" value="CCP_MauG"/>
    <property type="match status" value="1"/>
</dbReference>
<dbReference type="GO" id="GO:0042597">
    <property type="term" value="C:periplasmic space"/>
    <property type="evidence" value="ECO:0007669"/>
    <property type="project" value="UniProtKB-SubCell"/>
</dbReference>
<protein>
    <recommendedName>
        <fullName evidence="11">Cytochrome c domain-containing protein</fullName>
    </recommendedName>
</protein>
<proteinExistence type="predicted"/>
<dbReference type="PANTHER" id="PTHR30600">
    <property type="entry name" value="CYTOCHROME C PEROXIDASE-RELATED"/>
    <property type="match status" value="1"/>
</dbReference>
<comment type="cofactor">
    <cofactor evidence="8">
        <name>heme</name>
        <dbReference type="ChEBI" id="CHEBI:30413"/>
    </cofactor>
    <text evidence="8">Binds 2 heme groups.</text>
</comment>
<dbReference type="GO" id="GO:0009055">
    <property type="term" value="F:electron transfer activity"/>
    <property type="evidence" value="ECO:0007669"/>
    <property type="project" value="InterPro"/>
</dbReference>
<comment type="subcellular location">
    <subcellularLocation>
        <location evidence="1">Periplasm</location>
    </subcellularLocation>
</comment>
<keyword evidence="2 8" id="KW-0349">Heme</keyword>
<reference evidence="12 13" key="1">
    <citation type="submission" date="2016-09" db="EMBL/GenBank/DDBJ databases">
        <title>Genome-resolved meta-omics ties microbial dynamics to process performance in biotechnology for thiocyanate degradation.</title>
        <authorList>
            <person name="Kantor R.S."/>
            <person name="Huddy R.J."/>
            <person name="Iyer R."/>
            <person name="Thomas B.C."/>
            <person name="Brown C.T."/>
            <person name="Anantharaman K."/>
            <person name="Tringe S."/>
            <person name="Hettich R.L."/>
            <person name="Harrison S.T."/>
            <person name="Banfield J.F."/>
        </authorList>
    </citation>
    <scope>NUCLEOTIDE SEQUENCE [LARGE SCALE GENOMIC DNA]</scope>
    <source>
        <strain evidence="12">59-99</strain>
    </source>
</reference>
<evidence type="ECO:0000259" key="11">
    <source>
        <dbReference type="PROSITE" id="PS51007"/>
    </source>
</evidence>
<keyword evidence="4 10" id="KW-0732">Signal</keyword>
<sequence>MIVPAILLLCCLVGCSGETAPAEVVDPMSIPAHFPAPVYDFGRNPVTPAKVELGRALFYDGRLSRDGSISCGSCHQQQSGFTQHGHDVSHGIEDRLGTRNSQTIQNVAWQRTFFWDGGVHDLDVQPLAPIANPAEMDERFENILERLRGIPAYRDRMRRAYGNDSVTTTRVLQALSAFMLTLVSAESPYDDVLRGRRSFTATEGRGHDIFARECAPCHAEPLTTDGSFRNTGLHPSSLDDRGRATVTLRPEDAYAFRVPSLRNVEVTGPYMHDGRYRTLEAAVRHYVRNVTDMEHLDPLLRREGRTGIPLTDDDVMDLVAFLQTLTDRTFLNDPRHGEP</sequence>
<dbReference type="Pfam" id="PF00034">
    <property type="entry name" value="Cytochrom_C"/>
    <property type="match status" value="1"/>
</dbReference>
<dbReference type="AlphaFoldDB" id="A0A1M3KV25"/>
<evidence type="ECO:0000256" key="8">
    <source>
        <dbReference type="PIRSR" id="PIRSR000294-1"/>
    </source>
</evidence>
<dbReference type="SUPFAM" id="SSF46626">
    <property type="entry name" value="Cytochrome c"/>
    <property type="match status" value="2"/>
</dbReference>
<dbReference type="Gene3D" id="1.10.760.10">
    <property type="entry name" value="Cytochrome c-like domain"/>
    <property type="match status" value="2"/>
</dbReference>
<dbReference type="GO" id="GO:0004130">
    <property type="term" value="F:cytochrome-c peroxidase activity"/>
    <property type="evidence" value="ECO:0007669"/>
    <property type="project" value="TreeGrafter"/>
</dbReference>
<evidence type="ECO:0000256" key="7">
    <source>
        <dbReference type="ARBA" id="ARBA00023004"/>
    </source>
</evidence>
<dbReference type="Proteomes" id="UP000184233">
    <property type="component" value="Unassembled WGS sequence"/>
</dbReference>
<gene>
    <name evidence="12" type="ORF">BGO89_13065</name>
</gene>
<evidence type="ECO:0000256" key="9">
    <source>
        <dbReference type="PIRSR" id="PIRSR000294-2"/>
    </source>
</evidence>
<evidence type="ECO:0000256" key="10">
    <source>
        <dbReference type="SAM" id="SignalP"/>
    </source>
</evidence>
<feature type="chain" id="PRO_5013336164" description="Cytochrome c domain-containing protein" evidence="10">
    <location>
        <begin position="23"/>
        <end position="339"/>
    </location>
</feature>
<organism evidence="12 13">
    <name type="scientific">Candidatus Kapaibacterium thiocyanatum</name>
    <dbReference type="NCBI Taxonomy" id="1895771"/>
    <lineage>
        <taxon>Bacteria</taxon>
        <taxon>Pseudomonadati</taxon>
        <taxon>Candidatus Kapaibacteriota</taxon>
        <taxon>Candidatus Kapaibacteriia</taxon>
        <taxon>Candidatus Kapaibacteriales</taxon>
        <taxon>Candidatus Kapaibacteriaceae</taxon>
        <taxon>Candidatus Kapaibacterium</taxon>
    </lineage>
</organism>
<evidence type="ECO:0000256" key="1">
    <source>
        <dbReference type="ARBA" id="ARBA00004418"/>
    </source>
</evidence>
<feature type="binding site" description="covalent" evidence="8">
    <location>
        <position position="214"/>
    </location>
    <ligand>
        <name>heme c</name>
        <dbReference type="ChEBI" id="CHEBI:61717"/>
        <label>2</label>
    </ligand>
</feature>
<dbReference type="PROSITE" id="PS51007">
    <property type="entry name" value="CYTC"/>
    <property type="match status" value="2"/>
</dbReference>
<dbReference type="InterPro" id="IPR009056">
    <property type="entry name" value="Cyt_c-like_dom"/>
</dbReference>